<proteinExistence type="inferred from homology"/>
<dbReference type="PANTHER" id="PTHR43601:SF11">
    <property type="entry name" value="EXPRESSED PROTEIN"/>
    <property type="match status" value="1"/>
</dbReference>
<name>A0A3L6PIQ8_PANMI</name>
<dbReference type="SUPFAM" id="SSF52833">
    <property type="entry name" value="Thioredoxin-like"/>
    <property type="match status" value="1"/>
</dbReference>
<evidence type="ECO:0000313" key="4">
    <source>
        <dbReference type="EMBL" id="RLM58681.1"/>
    </source>
</evidence>
<feature type="region of interest" description="Disordered" evidence="3">
    <location>
        <begin position="41"/>
        <end position="61"/>
    </location>
</feature>
<keyword evidence="5" id="KW-1185">Reference proteome</keyword>
<dbReference type="Proteomes" id="UP000275267">
    <property type="component" value="Unassembled WGS sequence"/>
</dbReference>
<gene>
    <name evidence="4" type="ORF">C2845_PM18G10340</name>
</gene>
<dbReference type="InterPro" id="IPR036249">
    <property type="entry name" value="Thioredoxin-like_sf"/>
</dbReference>
<dbReference type="STRING" id="4540.A0A3L6PIQ8"/>
<reference evidence="5" key="1">
    <citation type="journal article" date="2019" name="Nat. Commun.">
        <title>The genome of broomcorn millet.</title>
        <authorList>
            <person name="Zou C."/>
            <person name="Miki D."/>
            <person name="Li D."/>
            <person name="Tang Q."/>
            <person name="Xiao L."/>
            <person name="Rajput S."/>
            <person name="Deng P."/>
            <person name="Jia W."/>
            <person name="Huang R."/>
            <person name="Zhang M."/>
            <person name="Sun Y."/>
            <person name="Hu J."/>
            <person name="Fu X."/>
            <person name="Schnable P.S."/>
            <person name="Li F."/>
            <person name="Zhang H."/>
            <person name="Feng B."/>
            <person name="Zhu X."/>
            <person name="Liu R."/>
            <person name="Schnable J.C."/>
            <person name="Zhu J.-K."/>
            <person name="Zhang H."/>
        </authorList>
    </citation>
    <scope>NUCLEOTIDE SEQUENCE [LARGE SCALE GENOMIC DNA]</scope>
</reference>
<dbReference type="AlphaFoldDB" id="A0A3L6PIQ8"/>
<dbReference type="Gene3D" id="3.40.30.10">
    <property type="entry name" value="Glutaredoxin"/>
    <property type="match status" value="1"/>
</dbReference>
<keyword evidence="2" id="KW-0676">Redox-active center</keyword>
<dbReference type="GO" id="GO:0045454">
    <property type="term" value="P:cell redox homeostasis"/>
    <property type="evidence" value="ECO:0007669"/>
    <property type="project" value="TreeGrafter"/>
</dbReference>
<comment type="similarity">
    <text evidence="1">Belongs to the thioredoxin family.</text>
</comment>
<accession>A0A3L6PIQ8</accession>
<evidence type="ECO:0000313" key="5">
    <source>
        <dbReference type="Proteomes" id="UP000275267"/>
    </source>
</evidence>
<evidence type="ECO:0000256" key="3">
    <source>
        <dbReference type="SAM" id="MobiDB-lite"/>
    </source>
</evidence>
<dbReference type="OrthoDB" id="2018237at2759"/>
<evidence type="ECO:0008006" key="6">
    <source>
        <dbReference type="Google" id="ProtNLM"/>
    </source>
</evidence>
<evidence type="ECO:0000256" key="1">
    <source>
        <dbReference type="ARBA" id="ARBA00008987"/>
    </source>
</evidence>
<protein>
    <recommendedName>
        <fullName evidence="6">Thioredoxin domain-containing protein</fullName>
    </recommendedName>
</protein>
<dbReference type="EMBL" id="PQIB02000017">
    <property type="protein sequence ID" value="RLM58681.1"/>
    <property type="molecule type" value="Genomic_DNA"/>
</dbReference>
<evidence type="ECO:0000256" key="2">
    <source>
        <dbReference type="ARBA" id="ARBA00023284"/>
    </source>
</evidence>
<comment type="caution">
    <text evidence="4">The sequence shown here is derived from an EMBL/GenBank/DDBJ whole genome shotgun (WGS) entry which is preliminary data.</text>
</comment>
<sequence>MAISKDRVKPFLKLDSWKIAKLFAEKDVFLPAHCQRLPAQSLAPRASSPPPCPLPPRRRPMGAAAKPPPFFCFKWPWGPNPAPSPDPGPSPCGDLELPWLFKSIRTLAQGLVIAGDLPPSPASAAGGGGRRRRGWGRPEAVQVEADRGDAEQRALAAALASGRPATVLEFYSPRCRLCASLQGLVRELEEQTGGAAGFVLADAEDDLWLPELLHYDIRYVPCFVLLDKHGRALAKTGVPTSRQHVIAGLHHLLKMEQPSGHEGNQSVPPS</sequence>
<organism evidence="4 5">
    <name type="scientific">Panicum miliaceum</name>
    <name type="common">Proso millet</name>
    <name type="synonym">Broomcorn millet</name>
    <dbReference type="NCBI Taxonomy" id="4540"/>
    <lineage>
        <taxon>Eukaryota</taxon>
        <taxon>Viridiplantae</taxon>
        <taxon>Streptophyta</taxon>
        <taxon>Embryophyta</taxon>
        <taxon>Tracheophyta</taxon>
        <taxon>Spermatophyta</taxon>
        <taxon>Magnoliopsida</taxon>
        <taxon>Liliopsida</taxon>
        <taxon>Poales</taxon>
        <taxon>Poaceae</taxon>
        <taxon>PACMAD clade</taxon>
        <taxon>Panicoideae</taxon>
        <taxon>Panicodae</taxon>
        <taxon>Paniceae</taxon>
        <taxon>Panicinae</taxon>
        <taxon>Panicum</taxon>
        <taxon>Panicum sect. Panicum</taxon>
    </lineage>
</organism>
<dbReference type="PANTHER" id="PTHR43601">
    <property type="entry name" value="THIOREDOXIN, MITOCHONDRIAL"/>
    <property type="match status" value="1"/>
</dbReference>